<keyword evidence="2" id="KW-0238">DNA-binding</keyword>
<keyword evidence="6" id="KW-1185">Reference proteome</keyword>
<name>A0A2V4N3I4_9ACTN</name>
<dbReference type="PROSITE" id="PS50995">
    <property type="entry name" value="HTH_MARR_2"/>
    <property type="match status" value="1"/>
</dbReference>
<dbReference type="PANTHER" id="PTHR42756">
    <property type="entry name" value="TRANSCRIPTIONAL REGULATOR, MARR"/>
    <property type="match status" value="1"/>
</dbReference>
<dbReference type="RefSeq" id="WP_110671135.1">
    <property type="nucleotide sequence ID" value="NZ_PYBW01000069.1"/>
</dbReference>
<evidence type="ECO:0000313" key="5">
    <source>
        <dbReference type="EMBL" id="PYC77314.1"/>
    </source>
</evidence>
<evidence type="ECO:0000256" key="1">
    <source>
        <dbReference type="ARBA" id="ARBA00023015"/>
    </source>
</evidence>
<dbReference type="GO" id="GO:0003700">
    <property type="term" value="F:DNA-binding transcription factor activity"/>
    <property type="evidence" value="ECO:0007669"/>
    <property type="project" value="InterPro"/>
</dbReference>
<dbReference type="EMBL" id="PYBW01000069">
    <property type="protein sequence ID" value="PYC77314.1"/>
    <property type="molecule type" value="Genomic_DNA"/>
</dbReference>
<dbReference type="GO" id="GO:0003677">
    <property type="term" value="F:DNA binding"/>
    <property type="evidence" value="ECO:0007669"/>
    <property type="project" value="UniProtKB-KW"/>
</dbReference>
<dbReference type="SUPFAM" id="SSF46785">
    <property type="entry name" value="Winged helix' DNA-binding domain"/>
    <property type="match status" value="1"/>
</dbReference>
<evidence type="ECO:0000259" key="4">
    <source>
        <dbReference type="PROSITE" id="PS50995"/>
    </source>
</evidence>
<accession>A0A2V4N3I4</accession>
<dbReference type="Proteomes" id="UP000248039">
    <property type="component" value="Unassembled WGS sequence"/>
</dbReference>
<dbReference type="Gene3D" id="1.10.10.10">
    <property type="entry name" value="Winged helix-like DNA-binding domain superfamily/Winged helix DNA-binding domain"/>
    <property type="match status" value="1"/>
</dbReference>
<dbReference type="SMART" id="SM00347">
    <property type="entry name" value="HTH_MARR"/>
    <property type="match status" value="1"/>
</dbReference>
<dbReference type="Pfam" id="PF12802">
    <property type="entry name" value="MarR_2"/>
    <property type="match status" value="1"/>
</dbReference>
<reference evidence="5 6" key="1">
    <citation type="submission" date="2018-03" db="EMBL/GenBank/DDBJ databases">
        <title>Bioinformatic expansion and discovery of thiopeptide antibiotics.</title>
        <authorList>
            <person name="Schwalen C.J."/>
            <person name="Hudson G.A."/>
            <person name="Mitchell D.A."/>
        </authorList>
    </citation>
    <scope>NUCLEOTIDE SEQUENCE [LARGE SCALE GENOMIC DNA]</scope>
    <source>
        <strain evidence="5 6">ATCC 21389</strain>
    </source>
</reference>
<protein>
    <submittedName>
        <fullName evidence="5">MarR family transcriptional regulator</fullName>
    </submittedName>
</protein>
<evidence type="ECO:0000256" key="2">
    <source>
        <dbReference type="ARBA" id="ARBA00023125"/>
    </source>
</evidence>
<proteinExistence type="predicted"/>
<dbReference type="OrthoDB" id="3177763at2"/>
<organism evidence="5 6">
    <name type="scientific">Streptomyces tateyamensis</name>
    <dbReference type="NCBI Taxonomy" id="565073"/>
    <lineage>
        <taxon>Bacteria</taxon>
        <taxon>Bacillati</taxon>
        <taxon>Actinomycetota</taxon>
        <taxon>Actinomycetes</taxon>
        <taxon>Kitasatosporales</taxon>
        <taxon>Streptomycetaceae</taxon>
        <taxon>Streptomyces</taxon>
    </lineage>
</organism>
<dbReference type="InterPro" id="IPR036388">
    <property type="entry name" value="WH-like_DNA-bd_sf"/>
</dbReference>
<evidence type="ECO:0000256" key="3">
    <source>
        <dbReference type="ARBA" id="ARBA00023163"/>
    </source>
</evidence>
<gene>
    <name evidence="5" type="ORF">C7C46_19335</name>
</gene>
<feature type="domain" description="HTH marR-type" evidence="4">
    <location>
        <begin position="7"/>
        <end position="139"/>
    </location>
</feature>
<sequence length="151" mass="16497">MTEMPAAEHLCTRIRRAEKALMAHHEAVLRGFGLTMTQYTVLLRLSREDGLSGAELARGCGVSQQSMATVLSTLHGKGLITRTVSPAHAKVLVTELTEAGQVLVKRAHQEVAELETGLSRAFRPAEYAVLCELLERATSTLVRQTRHPAAR</sequence>
<keyword evidence="1" id="KW-0805">Transcription regulation</keyword>
<dbReference type="InterPro" id="IPR000835">
    <property type="entry name" value="HTH_MarR-typ"/>
</dbReference>
<evidence type="ECO:0000313" key="6">
    <source>
        <dbReference type="Proteomes" id="UP000248039"/>
    </source>
</evidence>
<dbReference type="InterPro" id="IPR036390">
    <property type="entry name" value="WH_DNA-bd_sf"/>
</dbReference>
<dbReference type="PANTHER" id="PTHR42756:SF1">
    <property type="entry name" value="TRANSCRIPTIONAL REPRESSOR OF EMRAB OPERON"/>
    <property type="match status" value="1"/>
</dbReference>
<dbReference type="AlphaFoldDB" id="A0A2V4N3I4"/>
<keyword evidence="3" id="KW-0804">Transcription</keyword>
<comment type="caution">
    <text evidence="5">The sequence shown here is derived from an EMBL/GenBank/DDBJ whole genome shotgun (WGS) entry which is preliminary data.</text>
</comment>